<evidence type="ECO:0008006" key="4">
    <source>
        <dbReference type="Google" id="ProtNLM"/>
    </source>
</evidence>
<dbReference type="AlphaFoldDB" id="A0AAW7XA98"/>
<evidence type="ECO:0000313" key="3">
    <source>
        <dbReference type="Proteomes" id="UP001169760"/>
    </source>
</evidence>
<keyword evidence="1" id="KW-0472">Membrane</keyword>
<name>A0AAW7XA98_9GAMM</name>
<keyword evidence="1" id="KW-1133">Transmembrane helix</keyword>
<comment type="caution">
    <text evidence="2">The sequence shown here is derived from an EMBL/GenBank/DDBJ whole genome shotgun (WGS) entry which is preliminary data.</text>
</comment>
<reference evidence="2" key="1">
    <citation type="submission" date="2023-07" db="EMBL/GenBank/DDBJ databases">
        <title>Genome content predicts the carbon catabolic preferences of heterotrophic bacteria.</title>
        <authorList>
            <person name="Gralka M."/>
        </authorList>
    </citation>
    <scope>NUCLEOTIDE SEQUENCE</scope>
    <source>
        <strain evidence="2">I3M17_2</strain>
    </source>
</reference>
<dbReference type="Proteomes" id="UP001169760">
    <property type="component" value="Unassembled WGS sequence"/>
</dbReference>
<sequence length="135" mass="14620">MNRISENKSVLNSISVVVGIHLILFVFLVVAGFQLIAILASLFIAGISIYGLCSSNVVYAGEHEVKVVSAFGVESVVPKDRIVRMFKGGGVAGSYTIVWESDKTGNRSASFIPRRDGVLGKSKFYVAFEAEFLKN</sequence>
<organism evidence="2 3">
    <name type="scientific">Saccharophagus degradans</name>
    <dbReference type="NCBI Taxonomy" id="86304"/>
    <lineage>
        <taxon>Bacteria</taxon>
        <taxon>Pseudomonadati</taxon>
        <taxon>Pseudomonadota</taxon>
        <taxon>Gammaproteobacteria</taxon>
        <taxon>Cellvibrionales</taxon>
        <taxon>Cellvibrionaceae</taxon>
        <taxon>Saccharophagus</taxon>
    </lineage>
</organism>
<dbReference type="EMBL" id="JAUOPB010000009">
    <property type="protein sequence ID" value="MDO6423521.1"/>
    <property type="molecule type" value="Genomic_DNA"/>
</dbReference>
<accession>A0AAW7XA98</accession>
<feature type="transmembrane region" description="Helical" evidence="1">
    <location>
        <begin position="35"/>
        <end position="53"/>
    </location>
</feature>
<proteinExistence type="predicted"/>
<dbReference type="RefSeq" id="WP_303493172.1">
    <property type="nucleotide sequence ID" value="NZ_JAUOPB010000009.1"/>
</dbReference>
<evidence type="ECO:0000256" key="1">
    <source>
        <dbReference type="SAM" id="Phobius"/>
    </source>
</evidence>
<protein>
    <recommendedName>
        <fullName evidence="4">Transmembrane protein</fullName>
    </recommendedName>
</protein>
<gene>
    <name evidence="2" type="ORF">Q4521_13655</name>
</gene>
<evidence type="ECO:0000313" key="2">
    <source>
        <dbReference type="EMBL" id="MDO6423521.1"/>
    </source>
</evidence>
<keyword evidence="1" id="KW-0812">Transmembrane</keyword>
<feature type="transmembrane region" description="Helical" evidence="1">
    <location>
        <begin position="9"/>
        <end position="29"/>
    </location>
</feature>